<reference evidence="1 2" key="1">
    <citation type="journal article" date="2023" name="Sci. Data">
        <title>Genome assembly of the Korean intertidal mud-creeper Batillaria attramentaria.</title>
        <authorList>
            <person name="Patra A.K."/>
            <person name="Ho P.T."/>
            <person name="Jun S."/>
            <person name="Lee S.J."/>
            <person name="Kim Y."/>
            <person name="Won Y.J."/>
        </authorList>
    </citation>
    <scope>NUCLEOTIDE SEQUENCE [LARGE SCALE GENOMIC DNA]</scope>
    <source>
        <strain evidence="1">Wonlab-2016</strain>
    </source>
</reference>
<comment type="caution">
    <text evidence="1">The sequence shown here is derived from an EMBL/GenBank/DDBJ whole genome shotgun (WGS) entry which is preliminary data.</text>
</comment>
<protein>
    <submittedName>
        <fullName evidence="1">Uncharacterized protein</fullName>
    </submittedName>
</protein>
<evidence type="ECO:0000313" key="2">
    <source>
        <dbReference type="Proteomes" id="UP001519460"/>
    </source>
</evidence>
<organism evidence="1 2">
    <name type="scientific">Batillaria attramentaria</name>
    <dbReference type="NCBI Taxonomy" id="370345"/>
    <lineage>
        <taxon>Eukaryota</taxon>
        <taxon>Metazoa</taxon>
        <taxon>Spiralia</taxon>
        <taxon>Lophotrochozoa</taxon>
        <taxon>Mollusca</taxon>
        <taxon>Gastropoda</taxon>
        <taxon>Caenogastropoda</taxon>
        <taxon>Sorbeoconcha</taxon>
        <taxon>Cerithioidea</taxon>
        <taxon>Batillariidae</taxon>
        <taxon>Batillaria</taxon>
    </lineage>
</organism>
<gene>
    <name evidence="1" type="ORF">BaRGS_00005106</name>
</gene>
<sequence>MSERNTKFKWPGFASLVSPKRTSIGGRSDGQVCSVETRCSKEKGSRDELAIFSIESPPPLFSWGARQIFGL</sequence>
<evidence type="ECO:0000313" key="1">
    <source>
        <dbReference type="EMBL" id="KAK7503567.1"/>
    </source>
</evidence>
<dbReference type="Proteomes" id="UP001519460">
    <property type="component" value="Unassembled WGS sequence"/>
</dbReference>
<name>A0ABD0LVL9_9CAEN</name>
<proteinExistence type="predicted"/>
<dbReference type="EMBL" id="JACVVK020000019">
    <property type="protein sequence ID" value="KAK7503567.1"/>
    <property type="molecule type" value="Genomic_DNA"/>
</dbReference>
<keyword evidence="2" id="KW-1185">Reference proteome</keyword>
<accession>A0ABD0LVL9</accession>
<dbReference type="AlphaFoldDB" id="A0ABD0LVL9"/>